<dbReference type="PANTHER" id="PTHR43319:SF3">
    <property type="entry name" value="BETA-LACTAMASE-RELATED DOMAIN-CONTAINING PROTEIN"/>
    <property type="match status" value="1"/>
</dbReference>
<accession>A0A1G6GV77</accession>
<dbReference type="InterPro" id="IPR012338">
    <property type="entry name" value="Beta-lactam/transpept-like"/>
</dbReference>
<dbReference type="EMBL" id="FMYK01000001">
    <property type="protein sequence ID" value="SDB85036.1"/>
    <property type="molecule type" value="Genomic_DNA"/>
</dbReference>
<dbReference type="OrthoDB" id="5705574at2"/>
<dbReference type="AlphaFoldDB" id="A0A1G6GV77"/>
<dbReference type="PANTHER" id="PTHR43319">
    <property type="entry name" value="BETA-LACTAMASE-RELATED"/>
    <property type="match status" value="1"/>
</dbReference>
<evidence type="ECO:0000259" key="1">
    <source>
        <dbReference type="Pfam" id="PF00144"/>
    </source>
</evidence>
<dbReference type="SUPFAM" id="SSF56601">
    <property type="entry name" value="beta-lactamase/transpeptidase-like"/>
    <property type="match status" value="1"/>
</dbReference>
<evidence type="ECO:0000313" key="2">
    <source>
        <dbReference type="EMBL" id="SDB85036.1"/>
    </source>
</evidence>
<reference evidence="3" key="1">
    <citation type="submission" date="2016-09" db="EMBL/GenBank/DDBJ databases">
        <authorList>
            <person name="Varghese N."/>
            <person name="Submissions S."/>
        </authorList>
    </citation>
    <scope>NUCLEOTIDE SEQUENCE [LARGE SCALE GENOMIC DNA]</scope>
    <source>
        <strain evidence="3">ANC 3699</strain>
    </source>
</reference>
<sequence length="427" mass="47713">MQSLKILKKITHGKKDNYRGECIEQFLPLANVLSQIQPESTPGGAAISVYYQGQSIAELYTGEANAGELWDAQHMALSYSTGKAVIATLTHILVSQGFLSYDTPLMQYWPEFGQHGKEKITLRHVLSHQSGLFDIRHTIENAQVMLDWQAMLHAFEQATPRFAAGTATAYQAMSFGWLIGGTIEKVMNKPLADVLKQYLVEPLGLDGVYFGVPSDQLHRVARPIKKEKSAITNASQVQKPRKPLNSDGRRPLSFTERVISLSGINPYDAEDALVPRSMGKFDFFSDQGLQAVIPSANGVFSADSLAKMYAMLANGGVWQDQVLIKPEVFQELSTIQTHARDRVMPIPMHWRLGYHRVFTLGKRVPTAFGHIGYNGSGAWCDPTRELSFAYIHNFKSGNITGDYRLWWLTQTALQCADQLIQGKKSWF</sequence>
<protein>
    <submittedName>
        <fullName evidence="2">CubicO group peptidase, beta-lactamase class C family</fullName>
    </submittedName>
</protein>
<evidence type="ECO:0000313" key="3">
    <source>
        <dbReference type="Proteomes" id="UP000242317"/>
    </source>
</evidence>
<organism evidence="2 3">
    <name type="scientific">Acinetobacter marinus</name>
    <dbReference type="NCBI Taxonomy" id="281375"/>
    <lineage>
        <taxon>Bacteria</taxon>
        <taxon>Pseudomonadati</taxon>
        <taxon>Pseudomonadota</taxon>
        <taxon>Gammaproteobacteria</taxon>
        <taxon>Moraxellales</taxon>
        <taxon>Moraxellaceae</taxon>
        <taxon>Acinetobacter</taxon>
    </lineage>
</organism>
<dbReference type="Proteomes" id="UP000242317">
    <property type="component" value="Unassembled WGS sequence"/>
</dbReference>
<gene>
    <name evidence="2" type="ORF">SAMN05421749_101376</name>
</gene>
<keyword evidence="3" id="KW-1185">Reference proteome</keyword>
<name>A0A1G6GV77_9GAMM</name>
<dbReference type="InterPro" id="IPR001466">
    <property type="entry name" value="Beta-lactam-related"/>
</dbReference>
<dbReference type="Gene3D" id="3.40.710.10">
    <property type="entry name" value="DD-peptidase/beta-lactamase superfamily"/>
    <property type="match status" value="1"/>
</dbReference>
<feature type="domain" description="Beta-lactamase-related" evidence="1">
    <location>
        <begin position="44"/>
        <end position="397"/>
    </location>
</feature>
<dbReference type="Pfam" id="PF00144">
    <property type="entry name" value="Beta-lactamase"/>
    <property type="match status" value="1"/>
</dbReference>
<proteinExistence type="predicted"/>
<dbReference type="InterPro" id="IPR052907">
    <property type="entry name" value="Beta-lactamase/esterase"/>
</dbReference>